<accession>H5XCN6</accession>
<evidence type="ECO:0000313" key="2">
    <source>
        <dbReference type="Proteomes" id="UP000002791"/>
    </source>
</evidence>
<dbReference type="SUPFAM" id="SSF52540">
    <property type="entry name" value="P-loop containing nucleoside triphosphate hydrolases"/>
    <property type="match status" value="1"/>
</dbReference>
<keyword evidence="2" id="KW-1185">Reference proteome</keyword>
<dbReference type="InterPro" id="IPR027417">
    <property type="entry name" value="P-loop_NTPase"/>
</dbReference>
<organism evidence="1 2">
    <name type="scientific">Saccharomonospora cyanea NA-134</name>
    <dbReference type="NCBI Taxonomy" id="882082"/>
    <lineage>
        <taxon>Bacteria</taxon>
        <taxon>Bacillati</taxon>
        <taxon>Actinomycetota</taxon>
        <taxon>Actinomycetes</taxon>
        <taxon>Pseudonocardiales</taxon>
        <taxon>Pseudonocardiaceae</taxon>
        <taxon>Saccharomonospora</taxon>
    </lineage>
</organism>
<reference evidence="1 2" key="1">
    <citation type="submission" date="2011-11" db="EMBL/GenBank/DDBJ databases">
        <title>The Noncontiguous Finished sequence of Saccharomonospora cyanea NA-134.</title>
        <authorList>
            <consortium name="US DOE Joint Genome Institute"/>
            <person name="Lucas S."/>
            <person name="Han J."/>
            <person name="Lapidus A."/>
            <person name="Cheng J.-F."/>
            <person name="Goodwin L."/>
            <person name="Pitluck S."/>
            <person name="Peters L."/>
            <person name="Ovchinnikova G."/>
            <person name="Lu M."/>
            <person name="Detter J.C."/>
            <person name="Han C."/>
            <person name="Tapia R."/>
            <person name="Land M."/>
            <person name="Hauser L."/>
            <person name="Kyrpides N."/>
            <person name="Ivanova N."/>
            <person name="Pagani I."/>
            <person name="Brambilla E.-M."/>
            <person name="Klenk H.-P."/>
            <person name="Woyke T."/>
        </authorList>
    </citation>
    <scope>NUCLEOTIDE SEQUENCE [LARGE SCALE GENOMIC DNA]</scope>
    <source>
        <strain evidence="1 2">NA-134</strain>
    </source>
</reference>
<evidence type="ECO:0008006" key="3">
    <source>
        <dbReference type="Google" id="ProtNLM"/>
    </source>
</evidence>
<dbReference type="Proteomes" id="UP000002791">
    <property type="component" value="Chromosome"/>
</dbReference>
<dbReference type="EMBL" id="CM001440">
    <property type="protein sequence ID" value="EHR61282.1"/>
    <property type="molecule type" value="Genomic_DNA"/>
</dbReference>
<dbReference type="STRING" id="882082.SaccyDRAFT_2408"/>
<protein>
    <recommendedName>
        <fullName evidence="3">Sulfotransferase family protein</fullName>
    </recommendedName>
</protein>
<gene>
    <name evidence="1" type="ORF">SaccyDRAFT_2408</name>
</gene>
<sequence>MMCWDSCDYDAGAMPSEMTSATPPKAARRVFLHIGLPKTGTTSLQELMWHHRNVLATHGLLYPGEDEAAQHRAAMDVHAQRYRQWDEPGVAGSWSRLAESVGSWPGDAVFSSELLAAASPEEARRVTSGFDAEIHVVCTARDFARQVPSVWQENVKTRHTTGFTELLDAVRAPELTHTGRVFWDYQDLPRVLRTWGESLPPDRVHVVTVPRGGASTRVLWERFAGVLGLDPGVLDTDLGRRNHSLGHVETELLRRVNAALGEDVDWPHYAAVVKDDLAATILARRRSPRPRLPLDAHDWAAHTARRFAEEITAAGYDVVGDLDDLLPGPADGQPYREVTDAQLLEVAVDTLARLVSRTPEEPEPAQERSRPAWSAVVAAARTAVSASPAAEVARRVYRRVTTRRTG</sequence>
<proteinExistence type="predicted"/>
<dbReference type="AlphaFoldDB" id="H5XCN6"/>
<dbReference type="Gene3D" id="3.40.50.300">
    <property type="entry name" value="P-loop containing nucleotide triphosphate hydrolases"/>
    <property type="match status" value="1"/>
</dbReference>
<name>H5XCN6_9PSEU</name>
<dbReference type="eggNOG" id="ENOG5033B5H">
    <property type="taxonomic scope" value="Bacteria"/>
</dbReference>
<dbReference type="HOGENOM" id="CLU_056536_0_0_11"/>
<evidence type="ECO:0000313" key="1">
    <source>
        <dbReference type="EMBL" id="EHR61282.1"/>
    </source>
</evidence>